<evidence type="ECO:0000256" key="3">
    <source>
        <dbReference type="ARBA" id="ARBA00022989"/>
    </source>
</evidence>
<reference evidence="8" key="1">
    <citation type="journal article" date="2019" name="Int. J. Syst. Evol. Microbiol.">
        <title>The Global Catalogue of Microorganisms (GCM) 10K type strain sequencing project: providing services to taxonomists for standard genome sequencing and annotation.</title>
        <authorList>
            <consortium name="The Broad Institute Genomics Platform"/>
            <consortium name="The Broad Institute Genome Sequencing Center for Infectious Disease"/>
            <person name="Wu L."/>
            <person name="Ma J."/>
        </authorList>
    </citation>
    <scope>NUCLEOTIDE SEQUENCE [LARGE SCALE GENOMIC DNA]</scope>
    <source>
        <strain evidence="8">KCTC 22814</strain>
    </source>
</reference>
<evidence type="ECO:0000256" key="4">
    <source>
        <dbReference type="ARBA" id="ARBA00023136"/>
    </source>
</evidence>
<feature type="transmembrane region" description="Helical" evidence="5">
    <location>
        <begin position="70"/>
        <end position="96"/>
    </location>
</feature>
<comment type="caution">
    <text evidence="7">The sequence shown here is derived from an EMBL/GenBank/DDBJ whole genome shotgun (WGS) entry which is preliminary data.</text>
</comment>
<accession>A0ABW6BR18</accession>
<evidence type="ECO:0000259" key="6">
    <source>
        <dbReference type="Pfam" id="PF13515"/>
    </source>
</evidence>
<dbReference type="InterPro" id="IPR049453">
    <property type="entry name" value="Memb_transporter_dom"/>
</dbReference>
<dbReference type="Proteomes" id="UP001597525">
    <property type="component" value="Unassembled WGS sequence"/>
</dbReference>
<evidence type="ECO:0000256" key="2">
    <source>
        <dbReference type="ARBA" id="ARBA00022692"/>
    </source>
</evidence>
<keyword evidence="8" id="KW-1185">Reference proteome</keyword>
<evidence type="ECO:0000256" key="5">
    <source>
        <dbReference type="SAM" id="Phobius"/>
    </source>
</evidence>
<feature type="transmembrane region" description="Helical" evidence="5">
    <location>
        <begin position="134"/>
        <end position="158"/>
    </location>
</feature>
<comment type="subcellular location">
    <subcellularLocation>
        <location evidence="1">Membrane</location>
        <topology evidence="1">Multi-pass membrane protein</topology>
    </subcellularLocation>
</comment>
<sequence length="171" mass="19333">MINALIRRAIASPVLIYTLRCLIGFTIGYLLYTKFVHFELFWSLLSIILVISPEENDSKRLSIERFKSNFVGSVVALLCIIINGNSLYMIVIGMLVTILVCRFFKIMNMARVAVVALLIIMVQPHQEELSYTPILRFASVGIGCLIGLSIVVSSAYILRNIRKRFGIFIDQ</sequence>
<feature type="domain" description="Integral membrane bound transporter" evidence="6">
    <location>
        <begin position="30"/>
        <end position="149"/>
    </location>
</feature>
<evidence type="ECO:0000313" key="7">
    <source>
        <dbReference type="EMBL" id="MFD2970105.1"/>
    </source>
</evidence>
<keyword evidence="2 5" id="KW-0812">Transmembrane</keyword>
<feature type="transmembrane region" description="Helical" evidence="5">
    <location>
        <begin position="12"/>
        <end position="32"/>
    </location>
</feature>
<gene>
    <name evidence="7" type="ORF">ACFS7Y_22130</name>
</gene>
<keyword evidence="3 5" id="KW-1133">Transmembrane helix</keyword>
<name>A0ABW6BR18_9SPHI</name>
<dbReference type="EMBL" id="JBHUPB010000015">
    <property type="protein sequence ID" value="MFD2970105.1"/>
    <property type="molecule type" value="Genomic_DNA"/>
</dbReference>
<dbReference type="RefSeq" id="WP_320183586.1">
    <property type="nucleotide sequence ID" value="NZ_CP138332.1"/>
</dbReference>
<evidence type="ECO:0000313" key="8">
    <source>
        <dbReference type="Proteomes" id="UP001597525"/>
    </source>
</evidence>
<proteinExistence type="predicted"/>
<evidence type="ECO:0000256" key="1">
    <source>
        <dbReference type="ARBA" id="ARBA00004141"/>
    </source>
</evidence>
<feature type="transmembrane region" description="Helical" evidence="5">
    <location>
        <begin position="103"/>
        <end position="122"/>
    </location>
</feature>
<keyword evidence="4 5" id="KW-0472">Membrane</keyword>
<protein>
    <submittedName>
        <fullName evidence="7">Aromatic acid exporter family protein</fullName>
    </submittedName>
</protein>
<dbReference type="Pfam" id="PF13515">
    <property type="entry name" value="FUSC_2"/>
    <property type="match status" value="1"/>
</dbReference>
<organism evidence="7 8">
    <name type="scientific">Sphingobacterium bambusae</name>
    <dbReference type="NCBI Taxonomy" id="662858"/>
    <lineage>
        <taxon>Bacteria</taxon>
        <taxon>Pseudomonadati</taxon>
        <taxon>Bacteroidota</taxon>
        <taxon>Sphingobacteriia</taxon>
        <taxon>Sphingobacteriales</taxon>
        <taxon>Sphingobacteriaceae</taxon>
        <taxon>Sphingobacterium</taxon>
    </lineage>
</organism>